<dbReference type="PANTHER" id="PTHR12526:SF600">
    <property type="entry name" value="GLYCOSYL TRANSFERASE GROUP 1"/>
    <property type="match status" value="1"/>
</dbReference>
<feature type="domain" description="Glycosyltransferase subfamily 4-like N-terminal" evidence="3">
    <location>
        <begin position="15"/>
        <end position="197"/>
    </location>
</feature>
<protein>
    <submittedName>
        <fullName evidence="4">Glycosyltransferase involved in cell wall biosynthesis</fullName>
    </submittedName>
</protein>
<accession>A0A852WQY9</accession>
<dbReference type="RefSeq" id="WP_179421955.1">
    <property type="nucleotide sequence ID" value="NZ_JACCAB010000001.1"/>
</dbReference>
<dbReference type="PANTHER" id="PTHR12526">
    <property type="entry name" value="GLYCOSYLTRANSFERASE"/>
    <property type="match status" value="1"/>
</dbReference>
<dbReference type="SUPFAM" id="SSF53756">
    <property type="entry name" value="UDP-Glycosyltransferase/glycogen phosphorylase"/>
    <property type="match status" value="1"/>
</dbReference>
<comment type="caution">
    <text evidence="4">The sequence shown here is derived from an EMBL/GenBank/DDBJ whole genome shotgun (WGS) entry which is preliminary data.</text>
</comment>
<dbReference type="Pfam" id="PF13692">
    <property type="entry name" value="Glyco_trans_1_4"/>
    <property type="match status" value="1"/>
</dbReference>
<organism evidence="4 5">
    <name type="scientific">Pedococcus badiiscoriae</name>
    <dbReference type="NCBI Taxonomy" id="642776"/>
    <lineage>
        <taxon>Bacteria</taxon>
        <taxon>Bacillati</taxon>
        <taxon>Actinomycetota</taxon>
        <taxon>Actinomycetes</taxon>
        <taxon>Micrococcales</taxon>
        <taxon>Intrasporangiaceae</taxon>
        <taxon>Pedococcus</taxon>
    </lineage>
</organism>
<evidence type="ECO:0000256" key="1">
    <source>
        <dbReference type="ARBA" id="ARBA00022676"/>
    </source>
</evidence>
<dbReference type="Pfam" id="PF13439">
    <property type="entry name" value="Glyco_transf_4"/>
    <property type="match status" value="1"/>
</dbReference>
<reference evidence="4 5" key="1">
    <citation type="submission" date="2020-07" db="EMBL/GenBank/DDBJ databases">
        <title>Sequencing the genomes of 1000 actinobacteria strains.</title>
        <authorList>
            <person name="Klenk H.-P."/>
        </authorList>
    </citation>
    <scope>NUCLEOTIDE SEQUENCE [LARGE SCALE GENOMIC DNA]</scope>
    <source>
        <strain evidence="4 5">DSM 23987</strain>
    </source>
</reference>
<evidence type="ECO:0000313" key="4">
    <source>
        <dbReference type="EMBL" id="NYG07632.1"/>
    </source>
</evidence>
<proteinExistence type="predicted"/>
<dbReference type="GO" id="GO:0016757">
    <property type="term" value="F:glycosyltransferase activity"/>
    <property type="evidence" value="ECO:0007669"/>
    <property type="project" value="UniProtKB-KW"/>
</dbReference>
<keyword evidence="1" id="KW-0328">Glycosyltransferase</keyword>
<evidence type="ECO:0000259" key="3">
    <source>
        <dbReference type="Pfam" id="PF13439"/>
    </source>
</evidence>
<gene>
    <name evidence="4" type="ORF">BJ986_002119</name>
</gene>
<keyword evidence="5" id="KW-1185">Reference proteome</keyword>
<name>A0A852WQY9_9MICO</name>
<dbReference type="Gene3D" id="3.40.50.2000">
    <property type="entry name" value="Glycogen Phosphorylase B"/>
    <property type="match status" value="2"/>
</dbReference>
<evidence type="ECO:0000256" key="2">
    <source>
        <dbReference type="ARBA" id="ARBA00022679"/>
    </source>
</evidence>
<evidence type="ECO:0000313" key="5">
    <source>
        <dbReference type="Proteomes" id="UP000573599"/>
    </source>
</evidence>
<sequence>MRVLMLVATSVATDTRVLREAATLVADGHEVHIVGKSVPTDFSPPPGVTVSSVGTSSVFRAEGAESAGHRRLAPHLRLARWVLLPQHRNSAFGRWAQGAVADARARSFDVVHAHDFTALEAGATLAEHRGVPLVYDSHELWAGRPRQYRPTPVQDWRERRVEARLGARAAAVVTVGEGVADVLRRRYGWSHVVVVRNTFEAVEGGPPATPTAAVYAGRLAPYRELEVIAQASRTSPLPITLVGPSDPSWLARFEPGDTTVRSAVGVAEVTHLLQEAGIALVTHGDNFDNLRLALPNKAFQAVAAGVPVVATDVGELAALVREHGIGALYAPGDAAGLVRAIESVVADYPRWCAQVASARSALGWEVDAQRLREVYHRVA</sequence>
<dbReference type="Proteomes" id="UP000573599">
    <property type="component" value="Unassembled WGS sequence"/>
</dbReference>
<dbReference type="AlphaFoldDB" id="A0A852WQY9"/>
<dbReference type="EMBL" id="JACCAB010000001">
    <property type="protein sequence ID" value="NYG07632.1"/>
    <property type="molecule type" value="Genomic_DNA"/>
</dbReference>
<dbReference type="InterPro" id="IPR028098">
    <property type="entry name" value="Glyco_trans_4-like_N"/>
</dbReference>
<keyword evidence="2 4" id="KW-0808">Transferase</keyword>